<dbReference type="Proteomes" id="UP000290439">
    <property type="component" value="Chromosome"/>
</dbReference>
<protein>
    <submittedName>
        <fullName evidence="2">Uncharacterized protein</fullName>
    </submittedName>
</protein>
<gene>
    <name evidence="2" type="ORF">NCTC10797_01080</name>
</gene>
<evidence type="ECO:0000313" key="3">
    <source>
        <dbReference type="Proteomes" id="UP000290439"/>
    </source>
</evidence>
<name>A0A4U8W5A8_9NOCA</name>
<evidence type="ECO:0000313" key="2">
    <source>
        <dbReference type="EMBL" id="VFA97317.1"/>
    </source>
</evidence>
<feature type="region of interest" description="Disordered" evidence="1">
    <location>
        <begin position="178"/>
        <end position="197"/>
    </location>
</feature>
<sequence length="530" mass="56386">MTGASDADAGVPVDDWDDPPVGYTADRLVPPVMIVSDHDDDAAVTQVLLEFSDPVAGRITVHPTPATTGAAPLAHDLLAALGCAVARPSQERVSGVIPSWQAVKAWVTALHIDQVIVLRAYRLSAAGLERLVDLRLYAGIRLVLVIHGEGPYRLVRRLPAGTAHQVIRDVGEVIGSTSRTKPARAAPDSPTELPPIPDGEVTGFRAEAYRSLAAAEFARVDAVYTTGMAAACRWMHAMPDPGPITADEEPAEYLRSLLPIGLSANETKLGTQLLVNGYSAHDLRTLAAGLLCVGRRRDQVRLPQRFDDTFELQRFLTELVSDSPTRRHTITLLRGAQAGCLLHGLLIELPRDLFTAAGPGLTGAPVTQSVIARIRSGTASPVHAAALATALFTGFPAAYLSQIPTGALSDDGALLALGTDSAPRKWGDSARTRHAFAVPEPARALLVAARTFLQLRGGAPDRALLSAGVGAAARHLNGTAAACGTALPPPAPADRHWHITIQGWWVGPSLHRETDWTVKTRWPQPWVNPQ</sequence>
<reference evidence="2 3" key="1">
    <citation type="submission" date="2019-02" db="EMBL/GenBank/DDBJ databases">
        <authorList>
            <consortium name="Pathogen Informatics"/>
        </authorList>
    </citation>
    <scope>NUCLEOTIDE SEQUENCE [LARGE SCALE GENOMIC DNA]</scope>
    <source>
        <strain evidence="2 3">3012STDY6756504</strain>
    </source>
</reference>
<organism evidence="2 3">
    <name type="scientific">Nocardia cyriacigeorgica</name>
    <dbReference type="NCBI Taxonomy" id="135487"/>
    <lineage>
        <taxon>Bacteria</taxon>
        <taxon>Bacillati</taxon>
        <taxon>Actinomycetota</taxon>
        <taxon>Actinomycetes</taxon>
        <taxon>Mycobacteriales</taxon>
        <taxon>Nocardiaceae</taxon>
        <taxon>Nocardia</taxon>
    </lineage>
</organism>
<proteinExistence type="predicted"/>
<dbReference type="RefSeq" id="WP_130916234.1">
    <property type="nucleotide sequence ID" value="NZ_JADLPK010000019.1"/>
</dbReference>
<dbReference type="EMBL" id="LR215973">
    <property type="protein sequence ID" value="VFA97317.1"/>
    <property type="molecule type" value="Genomic_DNA"/>
</dbReference>
<evidence type="ECO:0000256" key="1">
    <source>
        <dbReference type="SAM" id="MobiDB-lite"/>
    </source>
</evidence>
<accession>A0A4U8W5A8</accession>
<dbReference type="AlphaFoldDB" id="A0A4U8W5A8"/>